<gene>
    <name evidence="1" type="ORF">K7X08_029669</name>
</gene>
<reference evidence="2" key="1">
    <citation type="journal article" date="2023" name="Proc. Natl. Acad. Sci. U.S.A.">
        <title>Genomic and structural basis for evolution of tropane alkaloid biosynthesis.</title>
        <authorList>
            <person name="Wanga Y.-J."/>
            <person name="Taina T."/>
            <person name="Yua J.-Y."/>
            <person name="Lia J."/>
            <person name="Xua B."/>
            <person name="Chenc J."/>
            <person name="D'Auriad J.C."/>
            <person name="Huanga J.-P."/>
            <person name="Huanga S.-X."/>
        </authorList>
    </citation>
    <scope>NUCLEOTIDE SEQUENCE [LARGE SCALE GENOMIC DNA]</scope>
    <source>
        <strain evidence="2">cv. KIB-2019</strain>
    </source>
</reference>
<proteinExistence type="predicted"/>
<keyword evidence="2" id="KW-1185">Reference proteome</keyword>
<evidence type="ECO:0000313" key="1">
    <source>
        <dbReference type="EMBL" id="KAJ8527192.1"/>
    </source>
</evidence>
<dbReference type="EMBL" id="JAJAGQ010000024">
    <property type="protein sequence ID" value="KAJ8527192.1"/>
    <property type="molecule type" value="Genomic_DNA"/>
</dbReference>
<sequence length="66" mass="7485">MLEDLSGRRSRYAFQRHKGECNGQDLIDETLAENELVKIDIICHIKGDAVLAGSGDFRVKLIKQRL</sequence>
<protein>
    <submittedName>
        <fullName evidence="1">Uncharacterized protein</fullName>
    </submittedName>
</protein>
<name>A0A9Q1QU05_9SOLA</name>
<organism evidence="1 2">
    <name type="scientific">Anisodus acutangulus</name>
    <dbReference type="NCBI Taxonomy" id="402998"/>
    <lineage>
        <taxon>Eukaryota</taxon>
        <taxon>Viridiplantae</taxon>
        <taxon>Streptophyta</taxon>
        <taxon>Embryophyta</taxon>
        <taxon>Tracheophyta</taxon>
        <taxon>Spermatophyta</taxon>
        <taxon>Magnoliopsida</taxon>
        <taxon>eudicotyledons</taxon>
        <taxon>Gunneridae</taxon>
        <taxon>Pentapetalae</taxon>
        <taxon>asterids</taxon>
        <taxon>lamiids</taxon>
        <taxon>Solanales</taxon>
        <taxon>Solanaceae</taxon>
        <taxon>Solanoideae</taxon>
        <taxon>Hyoscyameae</taxon>
        <taxon>Anisodus</taxon>
    </lineage>
</organism>
<dbReference type="Proteomes" id="UP001152561">
    <property type="component" value="Unassembled WGS sequence"/>
</dbReference>
<dbReference type="AlphaFoldDB" id="A0A9Q1QU05"/>
<accession>A0A9Q1QU05</accession>
<evidence type="ECO:0000313" key="2">
    <source>
        <dbReference type="Proteomes" id="UP001152561"/>
    </source>
</evidence>
<comment type="caution">
    <text evidence="1">The sequence shown here is derived from an EMBL/GenBank/DDBJ whole genome shotgun (WGS) entry which is preliminary data.</text>
</comment>